<dbReference type="EMBL" id="CP069026">
    <property type="protein sequence ID" value="QRC93835.1"/>
    <property type="molecule type" value="Genomic_DNA"/>
</dbReference>
<organism evidence="1 2">
    <name type="scientific">Phaeosphaeria nodorum (strain SN15 / ATCC MYA-4574 / FGSC 10173)</name>
    <name type="common">Glume blotch fungus</name>
    <name type="synonym">Parastagonospora nodorum</name>
    <dbReference type="NCBI Taxonomy" id="321614"/>
    <lineage>
        <taxon>Eukaryota</taxon>
        <taxon>Fungi</taxon>
        <taxon>Dikarya</taxon>
        <taxon>Ascomycota</taxon>
        <taxon>Pezizomycotina</taxon>
        <taxon>Dothideomycetes</taxon>
        <taxon>Pleosporomycetidae</taxon>
        <taxon>Pleosporales</taxon>
        <taxon>Pleosporineae</taxon>
        <taxon>Phaeosphaeriaceae</taxon>
        <taxon>Parastagonospora</taxon>
    </lineage>
</organism>
<dbReference type="VEuPathDB" id="FungiDB:JI435_404600"/>
<name>A0A7U2EVH1_PHANO</name>
<sequence>MDLPDRAAVVAYLLPRENGSRAQTASKPACTLPHNWPDTFQRPDRFPLILPTRLSRTDMRRSMPKRLVAEA</sequence>
<keyword evidence="2" id="KW-1185">Reference proteome</keyword>
<accession>A0A7U2EVH1</accession>
<evidence type="ECO:0000313" key="2">
    <source>
        <dbReference type="Proteomes" id="UP000663193"/>
    </source>
</evidence>
<dbReference type="Proteomes" id="UP000663193">
    <property type="component" value="Chromosome 4"/>
</dbReference>
<protein>
    <submittedName>
        <fullName evidence="1">Uncharacterized protein</fullName>
    </submittedName>
</protein>
<proteinExistence type="predicted"/>
<dbReference type="AlphaFoldDB" id="A0A7U2EVH1"/>
<gene>
    <name evidence="1" type="ORF">JI435_404600</name>
</gene>
<evidence type="ECO:0000313" key="1">
    <source>
        <dbReference type="EMBL" id="QRC93835.1"/>
    </source>
</evidence>
<reference evidence="2" key="1">
    <citation type="journal article" date="2021" name="BMC Genomics">
        <title>Chromosome-level genome assembly and manually-curated proteome of model necrotroph Parastagonospora nodorum Sn15 reveals a genome-wide trove of candidate effector homologs, and redundancy of virulence-related functions within an accessory chromosome.</title>
        <authorList>
            <person name="Bertazzoni S."/>
            <person name="Jones D.A.B."/>
            <person name="Phan H.T."/>
            <person name="Tan K.-C."/>
            <person name="Hane J.K."/>
        </authorList>
    </citation>
    <scope>NUCLEOTIDE SEQUENCE [LARGE SCALE GENOMIC DNA]</scope>
    <source>
        <strain evidence="2">SN15 / ATCC MYA-4574 / FGSC 10173)</strain>
    </source>
</reference>